<dbReference type="Proteomes" id="UP001164746">
    <property type="component" value="Chromosome 8"/>
</dbReference>
<name>A0ABY7ETQ9_MYAAR</name>
<dbReference type="PANTHER" id="PTHR25462">
    <property type="entry name" value="BONUS, ISOFORM C-RELATED"/>
    <property type="match status" value="1"/>
</dbReference>
<sequence>MATYQRDPDETERKQYLSDSSGQREDEPKLESGSGFSVVDSEIIYGSLTSNNSGICTIYNTEFRCSPCQREGTIEQADAFCRDCEEYFCDTCLRQHNRMRLFSAHVLFNKKDLERTAIRPNKITVPSKKCMKHHGSLMTVYCETHKTVCCAIGAATGEHKDCSKVDISKSCENIGNDERFKATVKELKKYAIKLEELKTQLDGDKRLNEEERDHITEVISDYRERFNERLDLLQEKSEEDLAKRFSKKEKMILDNIEIVNACLREIQQYLNTYDNLRQVECELFVQYKKGEDYVNKLKEDWGSVFRLNRRQPLAFTLNRKLDKIFGNLTTRGNMEDDVDVMFINPPSVAGFAVPGFVKGH</sequence>
<keyword evidence="2" id="KW-0175">Coiled coil</keyword>
<evidence type="ECO:0000256" key="3">
    <source>
        <dbReference type="SAM" id="MobiDB-lite"/>
    </source>
</evidence>
<evidence type="ECO:0000313" key="5">
    <source>
        <dbReference type="EMBL" id="WAR12181.1"/>
    </source>
</evidence>
<evidence type="ECO:0000313" key="6">
    <source>
        <dbReference type="Proteomes" id="UP001164746"/>
    </source>
</evidence>
<reference evidence="5" key="1">
    <citation type="submission" date="2022-11" db="EMBL/GenBank/DDBJ databases">
        <title>Centuries of genome instability and evolution in soft-shell clam transmissible cancer (bioRxiv).</title>
        <authorList>
            <person name="Hart S.F.M."/>
            <person name="Yonemitsu M.A."/>
            <person name="Giersch R.M."/>
            <person name="Beal B.F."/>
            <person name="Arriagada G."/>
            <person name="Davis B.W."/>
            <person name="Ostrander E.A."/>
            <person name="Goff S.P."/>
            <person name="Metzger M.J."/>
        </authorList>
    </citation>
    <scope>NUCLEOTIDE SEQUENCE</scope>
    <source>
        <strain evidence="5">MELC-2E11</strain>
        <tissue evidence="5">Siphon/mantle</tissue>
    </source>
</reference>
<accession>A0ABY7ETQ9</accession>
<dbReference type="EMBL" id="CP111019">
    <property type="protein sequence ID" value="WAR12181.1"/>
    <property type="molecule type" value="Genomic_DNA"/>
</dbReference>
<feature type="region of interest" description="Disordered" evidence="3">
    <location>
        <begin position="1"/>
        <end position="34"/>
    </location>
</feature>
<protein>
    <recommendedName>
        <fullName evidence="4">B box-type domain-containing protein</fullName>
    </recommendedName>
</protein>
<dbReference type="InterPro" id="IPR000315">
    <property type="entry name" value="Znf_B-box"/>
</dbReference>
<proteinExistence type="predicted"/>
<feature type="domain" description="B box-type" evidence="4">
    <location>
        <begin position="60"/>
        <end position="105"/>
    </location>
</feature>
<evidence type="ECO:0000256" key="1">
    <source>
        <dbReference type="PROSITE-ProRule" id="PRU00024"/>
    </source>
</evidence>
<keyword evidence="1" id="KW-0862">Zinc</keyword>
<dbReference type="PANTHER" id="PTHR25462:SF296">
    <property type="entry name" value="MEIOTIC P26, ISOFORM F"/>
    <property type="match status" value="1"/>
</dbReference>
<feature type="compositionally biased region" description="Basic and acidic residues" evidence="3">
    <location>
        <begin position="1"/>
        <end position="30"/>
    </location>
</feature>
<dbReference type="SUPFAM" id="SSF57845">
    <property type="entry name" value="B-box zinc-binding domain"/>
    <property type="match status" value="1"/>
</dbReference>
<dbReference type="Gene3D" id="3.30.160.60">
    <property type="entry name" value="Classic Zinc Finger"/>
    <property type="match status" value="1"/>
</dbReference>
<organism evidence="5 6">
    <name type="scientific">Mya arenaria</name>
    <name type="common">Soft-shell clam</name>
    <dbReference type="NCBI Taxonomy" id="6604"/>
    <lineage>
        <taxon>Eukaryota</taxon>
        <taxon>Metazoa</taxon>
        <taxon>Spiralia</taxon>
        <taxon>Lophotrochozoa</taxon>
        <taxon>Mollusca</taxon>
        <taxon>Bivalvia</taxon>
        <taxon>Autobranchia</taxon>
        <taxon>Heteroconchia</taxon>
        <taxon>Euheterodonta</taxon>
        <taxon>Imparidentia</taxon>
        <taxon>Neoheterodontei</taxon>
        <taxon>Myida</taxon>
        <taxon>Myoidea</taxon>
        <taxon>Myidae</taxon>
        <taxon>Mya</taxon>
    </lineage>
</organism>
<feature type="coiled-coil region" evidence="2">
    <location>
        <begin position="180"/>
        <end position="279"/>
    </location>
</feature>
<dbReference type="InterPro" id="IPR047153">
    <property type="entry name" value="TRIM45/56/19-like"/>
</dbReference>
<dbReference type="PROSITE" id="PS50119">
    <property type="entry name" value="ZF_BBOX"/>
    <property type="match status" value="1"/>
</dbReference>
<evidence type="ECO:0000256" key="2">
    <source>
        <dbReference type="SAM" id="Coils"/>
    </source>
</evidence>
<dbReference type="CDD" id="cd19756">
    <property type="entry name" value="Bbox2"/>
    <property type="match status" value="1"/>
</dbReference>
<keyword evidence="1" id="KW-0479">Metal-binding</keyword>
<dbReference type="Gene3D" id="4.10.830.40">
    <property type="match status" value="1"/>
</dbReference>
<gene>
    <name evidence="5" type="ORF">MAR_026361</name>
</gene>
<evidence type="ECO:0000259" key="4">
    <source>
        <dbReference type="PROSITE" id="PS50119"/>
    </source>
</evidence>
<keyword evidence="1" id="KW-0863">Zinc-finger</keyword>
<keyword evidence="6" id="KW-1185">Reference proteome</keyword>